<evidence type="ECO:0000256" key="4">
    <source>
        <dbReference type="PROSITE-ProRule" id="PRU00236"/>
    </source>
</evidence>
<name>A0A8T1X7R5_9STRA</name>
<protein>
    <recommendedName>
        <fullName evidence="9">Protein-ADP-ribose hydrolase</fullName>
    </recommendedName>
</protein>
<gene>
    <name evidence="7" type="ORF">PHYBOEH_007269</name>
</gene>
<sequence>MVSSVSAASYNTLLRAVAARLLTESGHSLHHLRHAASSDVREIVHHLLVIRPPPDDSVIPQEEEELYSQVDALLKLEQKHRRTLVDAHQLPSVVASTSASSVDSRGFEQIALWKGDITTLRATAIVNAANSALLGCFQPSHKCIDNVIHSMAGPRLRTACHDIVSRQAQEEPVGRAQITPGFALPAKYVLHTVGPQLRRGSTPSAVERAQLQSCYTRSLDLLLKTVREKKEDQVSVAFPCISTGLFAFPSDVAVPLAVDSVLEWLSTNEDETRGWKVIFNTFLKRDYELYQAYIESKCPVEVELPPAPVASSIKSASQAVQDADYLLVSAGAGLSAAAGLDYTSEAVMKKFDPEVRKILPSFRTMYNSIGFQHWDPPLMWGYLFKQISMVRFDWVRHRTAPTYDYIKNIVSTFEKRQRGSTFIKTSNADGMFEQEGFDMDSVYIVQGDYGRIQCLKPCSQESVWDSKPFMEKGLESFNPQTYRIEDPAGIPKCPKCGGEMFLLLRVDDSFLQSALDGKRVVYEKWLAQVMDHVKNDGKKLVILEMGAGFNTPGVLRMPDERLAFTDGVQLVRVNPEYPEMPFQSHGVEVGEDANSVLEYISQRAQ</sequence>
<keyword evidence="2" id="KW-0378">Hydrolase</keyword>
<feature type="binding site" evidence="4">
    <location>
        <position position="458"/>
    </location>
    <ligand>
        <name>Zn(2+)</name>
        <dbReference type="ChEBI" id="CHEBI:29105"/>
    </ligand>
</feature>
<dbReference type="PROSITE" id="PS50305">
    <property type="entry name" value="SIRTUIN"/>
    <property type="match status" value="1"/>
</dbReference>
<dbReference type="PANTHER" id="PTHR11106">
    <property type="entry name" value="GANGLIOSIDE INDUCED DIFFERENTIATION ASSOCIATED PROTEIN 2-RELATED"/>
    <property type="match status" value="1"/>
</dbReference>
<reference evidence="7" key="1">
    <citation type="submission" date="2021-02" db="EMBL/GenBank/DDBJ databases">
        <authorList>
            <person name="Palmer J.M."/>
        </authorList>
    </citation>
    <scope>NUCLEOTIDE SEQUENCE</scope>
    <source>
        <strain evidence="7">SCRP23</strain>
    </source>
</reference>
<evidence type="ECO:0000313" key="7">
    <source>
        <dbReference type="EMBL" id="KAG7402055.1"/>
    </source>
</evidence>
<dbReference type="Proteomes" id="UP000693981">
    <property type="component" value="Unassembled WGS sequence"/>
</dbReference>
<dbReference type="InterPro" id="IPR026590">
    <property type="entry name" value="Ssirtuin_cat_dom"/>
</dbReference>
<feature type="binding site" evidence="4">
    <location>
        <position position="496"/>
    </location>
    <ligand>
        <name>Zn(2+)</name>
        <dbReference type="ChEBI" id="CHEBI:29105"/>
    </ligand>
</feature>
<dbReference type="Pfam" id="PF01661">
    <property type="entry name" value="Macro"/>
    <property type="match status" value="1"/>
</dbReference>
<dbReference type="InterPro" id="IPR002589">
    <property type="entry name" value="Macro_dom"/>
</dbReference>
<dbReference type="EMBL" id="JAGDFL010000004">
    <property type="protein sequence ID" value="KAG7402055.1"/>
    <property type="molecule type" value="Genomic_DNA"/>
</dbReference>
<keyword evidence="3 4" id="KW-0862">Zinc</keyword>
<dbReference type="OrthoDB" id="6077599at2759"/>
<evidence type="ECO:0000313" key="8">
    <source>
        <dbReference type="Proteomes" id="UP000693981"/>
    </source>
</evidence>
<evidence type="ECO:0000259" key="6">
    <source>
        <dbReference type="PROSITE" id="PS51154"/>
    </source>
</evidence>
<dbReference type="SMART" id="SM00506">
    <property type="entry name" value="A1pp"/>
    <property type="match status" value="1"/>
</dbReference>
<evidence type="ECO:0000256" key="1">
    <source>
        <dbReference type="ARBA" id="ARBA00022723"/>
    </source>
</evidence>
<organism evidence="7 8">
    <name type="scientific">Phytophthora boehmeriae</name>
    <dbReference type="NCBI Taxonomy" id="109152"/>
    <lineage>
        <taxon>Eukaryota</taxon>
        <taxon>Sar</taxon>
        <taxon>Stramenopiles</taxon>
        <taxon>Oomycota</taxon>
        <taxon>Peronosporomycetes</taxon>
        <taxon>Peronosporales</taxon>
        <taxon>Peronosporaceae</taxon>
        <taxon>Phytophthora</taxon>
    </lineage>
</organism>
<comment type="caution">
    <text evidence="4">Lacks conserved residue(s) required for the propagation of feature annotation.</text>
</comment>
<proteinExistence type="predicted"/>
<accession>A0A8T1X7R5</accession>
<feature type="binding site" evidence="4">
    <location>
        <position position="493"/>
    </location>
    <ligand>
        <name>Zn(2+)</name>
        <dbReference type="ChEBI" id="CHEBI:29105"/>
    </ligand>
</feature>
<feature type="domain" description="Deacetylase sirtuin-type" evidence="5">
    <location>
        <begin position="306"/>
        <end position="605"/>
    </location>
</feature>
<comment type="caution">
    <text evidence="7">The sequence shown here is derived from an EMBL/GenBank/DDBJ whole genome shotgun (WGS) entry which is preliminary data.</text>
</comment>
<dbReference type="AlphaFoldDB" id="A0A8T1X7R5"/>
<evidence type="ECO:0008006" key="9">
    <source>
        <dbReference type="Google" id="ProtNLM"/>
    </source>
</evidence>
<dbReference type="PROSITE" id="PS51154">
    <property type="entry name" value="MACRO"/>
    <property type="match status" value="1"/>
</dbReference>
<dbReference type="CDD" id="cd02908">
    <property type="entry name" value="Macro_OAADPr_deacetylase"/>
    <property type="match status" value="1"/>
</dbReference>
<dbReference type="PANTHER" id="PTHR11106:SF121">
    <property type="entry name" value="ADP-RIBOSE 1''-PHOSPHATE PHOSPHATASE"/>
    <property type="match status" value="1"/>
</dbReference>
<evidence type="ECO:0000256" key="2">
    <source>
        <dbReference type="ARBA" id="ARBA00022801"/>
    </source>
</evidence>
<dbReference type="GO" id="GO:0016787">
    <property type="term" value="F:hydrolase activity"/>
    <property type="evidence" value="ECO:0007669"/>
    <property type="project" value="UniProtKB-KW"/>
</dbReference>
<feature type="domain" description="Macro" evidence="6">
    <location>
        <begin position="97"/>
        <end position="298"/>
    </location>
</feature>
<evidence type="ECO:0000259" key="5">
    <source>
        <dbReference type="PROSITE" id="PS50305"/>
    </source>
</evidence>
<feature type="binding site" evidence="4">
    <location>
        <position position="454"/>
    </location>
    <ligand>
        <name>Zn(2+)</name>
        <dbReference type="ChEBI" id="CHEBI:29105"/>
    </ligand>
</feature>
<keyword evidence="1 4" id="KW-0479">Metal-binding</keyword>
<dbReference type="GO" id="GO:0046872">
    <property type="term" value="F:metal ion binding"/>
    <property type="evidence" value="ECO:0007669"/>
    <property type="project" value="UniProtKB-KW"/>
</dbReference>
<keyword evidence="8" id="KW-1185">Reference proteome</keyword>
<evidence type="ECO:0000256" key="3">
    <source>
        <dbReference type="ARBA" id="ARBA00022833"/>
    </source>
</evidence>